<evidence type="ECO:0000313" key="7">
    <source>
        <dbReference type="EMBL" id="GAA2204151.1"/>
    </source>
</evidence>
<keyword evidence="8" id="KW-1185">Reference proteome</keyword>
<evidence type="ECO:0000256" key="1">
    <source>
        <dbReference type="ARBA" id="ARBA00004202"/>
    </source>
</evidence>
<evidence type="ECO:0000313" key="8">
    <source>
        <dbReference type="Proteomes" id="UP001499843"/>
    </source>
</evidence>
<dbReference type="SMART" id="SM00382">
    <property type="entry name" value="AAA"/>
    <property type="match status" value="1"/>
</dbReference>
<keyword evidence="5" id="KW-0046">Antibiotic resistance</keyword>
<keyword evidence="3" id="KW-0547">Nucleotide-binding</keyword>
<dbReference type="InterPro" id="IPR003439">
    <property type="entry name" value="ABC_transporter-like_ATP-bd"/>
</dbReference>
<reference evidence="7 8" key="1">
    <citation type="journal article" date="2019" name="Int. J. Syst. Evol. Microbiol.">
        <title>The Global Catalogue of Microorganisms (GCM) 10K type strain sequencing project: providing services to taxonomists for standard genome sequencing and annotation.</title>
        <authorList>
            <consortium name="The Broad Institute Genomics Platform"/>
            <consortium name="The Broad Institute Genome Sequencing Center for Infectious Disease"/>
            <person name="Wu L."/>
            <person name="Ma J."/>
        </authorList>
    </citation>
    <scope>NUCLEOTIDE SEQUENCE [LARGE SCALE GENOMIC DNA]</scope>
    <source>
        <strain evidence="7 8">JCM 16114</strain>
    </source>
</reference>
<comment type="subcellular location">
    <subcellularLocation>
        <location evidence="1">Cell membrane</location>
        <topology evidence="1">Peripheral membrane protein</topology>
    </subcellularLocation>
</comment>
<dbReference type="PANTHER" id="PTHR42711:SF16">
    <property type="entry name" value="ABC TRANSPORTER ATP-BINDING PROTEIN"/>
    <property type="match status" value="1"/>
</dbReference>
<organism evidence="7 8">
    <name type="scientific">Nonomuraea monospora</name>
    <dbReference type="NCBI Taxonomy" id="568818"/>
    <lineage>
        <taxon>Bacteria</taxon>
        <taxon>Bacillati</taxon>
        <taxon>Actinomycetota</taxon>
        <taxon>Actinomycetes</taxon>
        <taxon>Streptosporangiales</taxon>
        <taxon>Streptosporangiaceae</taxon>
        <taxon>Nonomuraea</taxon>
    </lineage>
</organism>
<accession>A0ABN3C4H9</accession>
<evidence type="ECO:0000259" key="6">
    <source>
        <dbReference type="PROSITE" id="PS50893"/>
    </source>
</evidence>
<dbReference type="InterPro" id="IPR003593">
    <property type="entry name" value="AAA+_ATPase"/>
</dbReference>
<gene>
    <name evidence="7" type="ORF">GCM10009850_002070</name>
</gene>
<dbReference type="InterPro" id="IPR017871">
    <property type="entry name" value="ABC_transporter-like_CS"/>
</dbReference>
<evidence type="ECO:0000256" key="5">
    <source>
        <dbReference type="ARBA" id="ARBA00023251"/>
    </source>
</evidence>
<sequence>MYERAMPPEAGSSEPRSMTVIEVDDLHKTYGHTRAVDGVSFTVARGETFGVLGHNGAGKTTTVECLSGLRRPDSGTVRVLGQDPARRRRALAQRMGVQLQEGELPDRLRVAEAMRLFAALYDRPDDWRAVLRRWDLGPIAAKAYGDLSGGQKQRLKLALALVGGPELVVLDELTTGLDPVARRETWTLVGDLKAAGTTVVLVSHFLDEAEELCDRVAVLRKGRIVALGSPRELIGRTGTDSLENAYLALAEEGR</sequence>
<name>A0ABN3C4H9_9ACTN</name>
<dbReference type="PANTHER" id="PTHR42711">
    <property type="entry name" value="ABC TRANSPORTER ATP-BINDING PROTEIN"/>
    <property type="match status" value="1"/>
</dbReference>
<dbReference type="GO" id="GO:0005524">
    <property type="term" value="F:ATP binding"/>
    <property type="evidence" value="ECO:0007669"/>
    <property type="project" value="UniProtKB-KW"/>
</dbReference>
<dbReference type="InterPro" id="IPR050763">
    <property type="entry name" value="ABC_transporter_ATP-binding"/>
</dbReference>
<keyword evidence="4 7" id="KW-0067">ATP-binding</keyword>
<dbReference type="PROSITE" id="PS00211">
    <property type="entry name" value="ABC_TRANSPORTER_1"/>
    <property type="match status" value="1"/>
</dbReference>
<dbReference type="Pfam" id="PF00005">
    <property type="entry name" value="ABC_tran"/>
    <property type="match status" value="1"/>
</dbReference>
<protein>
    <submittedName>
        <fullName evidence="7">ABC transporter ATP-binding protein</fullName>
    </submittedName>
</protein>
<dbReference type="SUPFAM" id="SSF52540">
    <property type="entry name" value="P-loop containing nucleoside triphosphate hydrolases"/>
    <property type="match status" value="1"/>
</dbReference>
<evidence type="ECO:0000256" key="4">
    <source>
        <dbReference type="ARBA" id="ARBA00022840"/>
    </source>
</evidence>
<dbReference type="Gene3D" id="3.40.50.300">
    <property type="entry name" value="P-loop containing nucleotide triphosphate hydrolases"/>
    <property type="match status" value="1"/>
</dbReference>
<dbReference type="InterPro" id="IPR027417">
    <property type="entry name" value="P-loop_NTPase"/>
</dbReference>
<proteinExistence type="predicted"/>
<dbReference type="EMBL" id="BAAAQX010000001">
    <property type="protein sequence ID" value="GAA2204151.1"/>
    <property type="molecule type" value="Genomic_DNA"/>
</dbReference>
<dbReference type="PROSITE" id="PS50893">
    <property type="entry name" value="ABC_TRANSPORTER_2"/>
    <property type="match status" value="1"/>
</dbReference>
<dbReference type="CDD" id="cd03230">
    <property type="entry name" value="ABC_DR_subfamily_A"/>
    <property type="match status" value="1"/>
</dbReference>
<dbReference type="Proteomes" id="UP001499843">
    <property type="component" value="Unassembled WGS sequence"/>
</dbReference>
<feature type="domain" description="ABC transporter" evidence="6">
    <location>
        <begin position="21"/>
        <end position="246"/>
    </location>
</feature>
<evidence type="ECO:0000256" key="2">
    <source>
        <dbReference type="ARBA" id="ARBA00022448"/>
    </source>
</evidence>
<comment type="caution">
    <text evidence="7">The sequence shown here is derived from an EMBL/GenBank/DDBJ whole genome shotgun (WGS) entry which is preliminary data.</text>
</comment>
<keyword evidence="2" id="KW-0813">Transport</keyword>
<evidence type="ECO:0000256" key="3">
    <source>
        <dbReference type="ARBA" id="ARBA00022741"/>
    </source>
</evidence>